<evidence type="ECO:0000256" key="2">
    <source>
        <dbReference type="ARBA" id="ARBA00007362"/>
    </source>
</evidence>
<feature type="transmembrane region" description="Helical" evidence="6">
    <location>
        <begin position="209"/>
        <end position="229"/>
    </location>
</feature>
<evidence type="ECO:0000256" key="1">
    <source>
        <dbReference type="ARBA" id="ARBA00004141"/>
    </source>
</evidence>
<proteinExistence type="inferred from homology"/>
<keyword evidence="4 6" id="KW-1133">Transmembrane helix</keyword>
<feature type="transmembrane region" description="Helical" evidence="6">
    <location>
        <begin position="145"/>
        <end position="164"/>
    </location>
</feature>
<dbReference type="SUPFAM" id="SSF103481">
    <property type="entry name" value="Multidrug resistance efflux transporter EmrE"/>
    <property type="match status" value="2"/>
</dbReference>
<dbReference type="OrthoDB" id="9810556at2"/>
<evidence type="ECO:0000313" key="8">
    <source>
        <dbReference type="EMBL" id="TCJ87065.1"/>
    </source>
</evidence>
<dbReference type="InterPro" id="IPR000620">
    <property type="entry name" value="EamA_dom"/>
</dbReference>
<dbReference type="PANTHER" id="PTHR32322">
    <property type="entry name" value="INNER MEMBRANE TRANSPORTER"/>
    <property type="match status" value="1"/>
</dbReference>
<accession>A0A4V2P8U5</accession>
<feature type="transmembrane region" description="Helical" evidence="6">
    <location>
        <begin position="171"/>
        <end position="197"/>
    </location>
</feature>
<keyword evidence="5 6" id="KW-0472">Membrane</keyword>
<evidence type="ECO:0000256" key="6">
    <source>
        <dbReference type="SAM" id="Phobius"/>
    </source>
</evidence>
<dbReference type="Proteomes" id="UP000294887">
    <property type="component" value="Unassembled WGS sequence"/>
</dbReference>
<feature type="transmembrane region" description="Helical" evidence="6">
    <location>
        <begin position="94"/>
        <end position="114"/>
    </location>
</feature>
<comment type="subcellular location">
    <subcellularLocation>
        <location evidence="1">Membrane</location>
        <topology evidence="1">Multi-pass membrane protein</topology>
    </subcellularLocation>
</comment>
<name>A0A4V2P8U5_9GAMM</name>
<feature type="transmembrane region" description="Helical" evidence="6">
    <location>
        <begin position="266"/>
        <end position="286"/>
    </location>
</feature>
<evidence type="ECO:0000256" key="4">
    <source>
        <dbReference type="ARBA" id="ARBA00022989"/>
    </source>
</evidence>
<evidence type="ECO:0000256" key="5">
    <source>
        <dbReference type="ARBA" id="ARBA00023136"/>
    </source>
</evidence>
<dbReference type="PANTHER" id="PTHR32322:SF2">
    <property type="entry name" value="EAMA DOMAIN-CONTAINING PROTEIN"/>
    <property type="match status" value="1"/>
</dbReference>
<dbReference type="Pfam" id="PF00892">
    <property type="entry name" value="EamA"/>
    <property type="match status" value="2"/>
</dbReference>
<dbReference type="RefSeq" id="WP_131905374.1">
    <property type="nucleotide sequence ID" value="NZ_BAAAFU010000004.1"/>
</dbReference>
<evidence type="ECO:0000313" key="9">
    <source>
        <dbReference type="Proteomes" id="UP000294887"/>
    </source>
</evidence>
<sequence length="293" mass="32632">MMTKVTVLLLIFLAAIWGSSFIFMRASVESFGPVGLIALRIIVAALCMFVFLLKRRRFLEFIKHWRILLIVGLLNSAIPFLFLAYASLNLTGGTVSILNAMTPVFTAWITHIWLHDKMTKLQFLGMFLSITGLVFLAWDKVSLNLASWLPILSGVSAAISYGIATNLAKRYLADVSIMTSTSGSLFFSAIFMSLLLIPFMPDVHNIPSIHWIYGIALGSLCTALAYIIYFNLIKSIGPMKTASVTFLIPIFSFIWGYLLLGERVTLRMWIATAIILCGMCLVMGLIKKRSPKL</sequence>
<keyword evidence="9" id="KW-1185">Reference proteome</keyword>
<dbReference type="Gene3D" id="1.10.3730.20">
    <property type="match status" value="1"/>
</dbReference>
<comment type="caution">
    <text evidence="8">The sequence shown here is derived from an EMBL/GenBank/DDBJ whole genome shotgun (WGS) entry which is preliminary data.</text>
</comment>
<dbReference type="AlphaFoldDB" id="A0A4V2P8U5"/>
<feature type="domain" description="EamA" evidence="7">
    <location>
        <begin position="150"/>
        <end position="283"/>
    </location>
</feature>
<feature type="transmembrane region" description="Helical" evidence="6">
    <location>
        <begin position="241"/>
        <end position="260"/>
    </location>
</feature>
<dbReference type="InterPro" id="IPR037185">
    <property type="entry name" value="EmrE-like"/>
</dbReference>
<dbReference type="InterPro" id="IPR050638">
    <property type="entry name" value="AA-Vitamin_Transporters"/>
</dbReference>
<protein>
    <submittedName>
        <fullName evidence="8">Threonine/homoserine efflux transporter RhtA</fullName>
    </submittedName>
</protein>
<organism evidence="8 9">
    <name type="scientific">Cocleimonas flava</name>
    <dbReference type="NCBI Taxonomy" id="634765"/>
    <lineage>
        <taxon>Bacteria</taxon>
        <taxon>Pseudomonadati</taxon>
        <taxon>Pseudomonadota</taxon>
        <taxon>Gammaproteobacteria</taxon>
        <taxon>Thiotrichales</taxon>
        <taxon>Thiotrichaceae</taxon>
        <taxon>Cocleimonas</taxon>
    </lineage>
</organism>
<dbReference type="EMBL" id="SMFQ01000003">
    <property type="protein sequence ID" value="TCJ87065.1"/>
    <property type="molecule type" value="Genomic_DNA"/>
</dbReference>
<evidence type="ECO:0000256" key="3">
    <source>
        <dbReference type="ARBA" id="ARBA00022692"/>
    </source>
</evidence>
<gene>
    <name evidence="8" type="ORF">EV695_1567</name>
</gene>
<feature type="domain" description="EamA" evidence="7">
    <location>
        <begin position="7"/>
        <end position="137"/>
    </location>
</feature>
<feature type="transmembrane region" description="Helical" evidence="6">
    <location>
        <begin position="34"/>
        <end position="53"/>
    </location>
</feature>
<keyword evidence="3 6" id="KW-0812">Transmembrane</keyword>
<reference evidence="8 9" key="1">
    <citation type="submission" date="2019-03" db="EMBL/GenBank/DDBJ databases">
        <title>Genomic Encyclopedia of Type Strains, Phase IV (KMG-IV): sequencing the most valuable type-strain genomes for metagenomic binning, comparative biology and taxonomic classification.</title>
        <authorList>
            <person name="Goeker M."/>
        </authorList>
    </citation>
    <scope>NUCLEOTIDE SEQUENCE [LARGE SCALE GENOMIC DNA]</scope>
    <source>
        <strain evidence="8 9">DSM 24830</strain>
    </source>
</reference>
<comment type="similarity">
    <text evidence="2">Belongs to the EamA transporter family.</text>
</comment>
<evidence type="ECO:0000259" key="7">
    <source>
        <dbReference type="Pfam" id="PF00892"/>
    </source>
</evidence>
<feature type="transmembrane region" description="Helical" evidence="6">
    <location>
        <begin position="65"/>
        <end position="88"/>
    </location>
</feature>
<dbReference type="GO" id="GO:0016020">
    <property type="term" value="C:membrane"/>
    <property type="evidence" value="ECO:0007669"/>
    <property type="project" value="UniProtKB-SubCell"/>
</dbReference>
<feature type="transmembrane region" description="Helical" evidence="6">
    <location>
        <begin position="121"/>
        <end position="139"/>
    </location>
</feature>